<dbReference type="AlphaFoldDB" id="A0A450SLW3"/>
<dbReference type="EMBL" id="CAADFA010000142">
    <property type="protein sequence ID" value="VFJ54665.1"/>
    <property type="molecule type" value="Genomic_DNA"/>
</dbReference>
<proteinExistence type="predicted"/>
<reference evidence="1" key="1">
    <citation type="submission" date="2019-02" db="EMBL/GenBank/DDBJ databases">
        <authorList>
            <person name="Gruber-Vodicka R. H."/>
            <person name="Seah K. B. B."/>
        </authorList>
    </citation>
    <scope>NUCLEOTIDE SEQUENCE</scope>
    <source>
        <strain evidence="2">BECK_BZ163</strain>
        <strain evidence="3">BECK_BZ164</strain>
        <strain evidence="1">BECK_BZ165</strain>
    </source>
</reference>
<protein>
    <submittedName>
        <fullName evidence="1">PD-(D/E)XK nuclease superfamily protein</fullName>
    </submittedName>
</protein>
<dbReference type="InterPro" id="IPR012547">
    <property type="entry name" value="PDDEXK_9"/>
</dbReference>
<name>A0A450SLW3_9GAMM</name>
<dbReference type="Pfam" id="PF08011">
    <property type="entry name" value="PDDEXK_9"/>
    <property type="match status" value="1"/>
</dbReference>
<gene>
    <name evidence="2" type="ORF">BECKFM1743A_GA0114220_101361</name>
    <name evidence="3" type="ORF">BECKFM1743B_GA0114221_100571</name>
    <name evidence="1" type="ORF">BECKFM1743C_GA0114222_101421</name>
</gene>
<accession>A0A450SLW3</accession>
<dbReference type="PANTHER" id="PTHR34825:SF1">
    <property type="entry name" value="AAA-ATPASE-LIKE DOMAIN-CONTAINING PROTEIN"/>
    <property type="match status" value="1"/>
</dbReference>
<organism evidence="1">
    <name type="scientific">Candidatus Kentrum sp. FM</name>
    <dbReference type="NCBI Taxonomy" id="2126340"/>
    <lineage>
        <taxon>Bacteria</taxon>
        <taxon>Pseudomonadati</taxon>
        <taxon>Pseudomonadota</taxon>
        <taxon>Gammaproteobacteria</taxon>
        <taxon>Candidatus Kentrum</taxon>
    </lineage>
</organism>
<dbReference type="EMBL" id="CAADEZ010000136">
    <property type="protein sequence ID" value="VFJ54729.1"/>
    <property type="molecule type" value="Genomic_DNA"/>
</dbReference>
<evidence type="ECO:0000313" key="3">
    <source>
        <dbReference type="EMBL" id="VFK08030.1"/>
    </source>
</evidence>
<sequence>MGARERSIWSLLLFSGYLKAVSQYRRGDRTFCELQLPNREIRGFFLGAVNSILEEHLDSSTLRALFRALAAGEVPAIEKHLQTLVENMLSFHDVAGGGGASDKGKAPEVVVQSFVLGLLANLGDAYRIRSNIESCFGESGLGRADILMAPQSNGRHSGRPGIVMEFKRLEEGQSMERRLEAALQQIEDKHYGADISFEGVGEILKLAIVVDGKQLRVRRP</sequence>
<evidence type="ECO:0000313" key="2">
    <source>
        <dbReference type="EMBL" id="VFJ54729.1"/>
    </source>
</evidence>
<dbReference type="EMBL" id="CAADFL010000057">
    <property type="protein sequence ID" value="VFK08030.1"/>
    <property type="molecule type" value="Genomic_DNA"/>
</dbReference>
<dbReference type="PANTHER" id="PTHR34825">
    <property type="entry name" value="CONSERVED PROTEIN, WITH A WEAK D-GALACTARATE DEHYDRATASE/ALTRONATE HYDROLASE DOMAIN"/>
    <property type="match status" value="1"/>
</dbReference>
<evidence type="ECO:0000313" key="1">
    <source>
        <dbReference type="EMBL" id="VFJ54665.1"/>
    </source>
</evidence>